<reference evidence="2" key="1">
    <citation type="submission" date="2021-02" db="EMBL/GenBank/DDBJ databases">
        <authorList>
            <person name="Nowell W R."/>
        </authorList>
    </citation>
    <scope>NUCLEOTIDE SEQUENCE</scope>
</reference>
<dbReference type="Proteomes" id="UP000663860">
    <property type="component" value="Unassembled WGS sequence"/>
</dbReference>
<feature type="non-terminal residue" evidence="2">
    <location>
        <position position="1"/>
    </location>
</feature>
<gene>
    <name evidence="2" type="ORF">IZO911_LOCUS44648</name>
</gene>
<dbReference type="SMART" id="SM00320">
    <property type="entry name" value="WD40"/>
    <property type="match status" value="12"/>
</dbReference>
<name>A0A815SQZ9_9BILA</name>
<proteinExistence type="predicted"/>
<dbReference type="PROSITE" id="PS50082">
    <property type="entry name" value="WD_REPEATS_2"/>
    <property type="match status" value="2"/>
</dbReference>
<feature type="non-terminal residue" evidence="2">
    <location>
        <position position="623"/>
    </location>
</feature>
<accession>A0A815SQZ9</accession>
<dbReference type="EMBL" id="CAJNOE010002851">
    <property type="protein sequence ID" value="CAF1494097.1"/>
    <property type="molecule type" value="Genomic_DNA"/>
</dbReference>
<comment type="caution">
    <text evidence="2">The sequence shown here is derived from an EMBL/GenBank/DDBJ whole genome shotgun (WGS) entry which is preliminary data.</text>
</comment>
<dbReference type="PANTHER" id="PTHR47822">
    <property type="entry name" value="CARBOHYDRATE BINDING DOMAIN CONTAINING PROTEIN"/>
    <property type="match status" value="1"/>
</dbReference>
<feature type="repeat" description="WD" evidence="1">
    <location>
        <begin position="153"/>
        <end position="195"/>
    </location>
</feature>
<dbReference type="AlphaFoldDB" id="A0A815SQZ9"/>
<dbReference type="PROSITE" id="PS50294">
    <property type="entry name" value="WD_REPEATS_REGION"/>
    <property type="match status" value="2"/>
</dbReference>
<dbReference type="PANTHER" id="PTHR47822:SF2">
    <property type="entry name" value="F-BOX AND WD-40 DOMAIN PROTEIN 7"/>
    <property type="match status" value="1"/>
</dbReference>
<dbReference type="InterPro" id="IPR011047">
    <property type="entry name" value="Quinoprotein_ADH-like_sf"/>
</dbReference>
<dbReference type="Gene3D" id="2.130.10.10">
    <property type="entry name" value="YVTN repeat-like/Quinoprotein amine dehydrogenase"/>
    <property type="match status" value="2"/>
</dbReference>
<evidence type="ECO:0000256" key="1">
    <source>
        <dbReference type="PROSITE-ProRule" id="PRU00221"/>
    </source>
</evidence>
<evidence type="ECO:0000313" key="2">
    <source>
        <dbReference type="EMBL" id="CAF1494097.1"/>
    </source>
</evidence>
<protein>
    <submittedName>
        <fullName evidence="2">Uncharacterized protein</fullName>
    </submittedName>
</protein>
<organism evidence="2 3">
    <name type="scientific">Adineta steineri</name>
    <dbReference type="NCBI Taxonomy" id="433720"/>
    <lineage>
        <taxon>Eukaryota</taxon>
        <taxon>Metazoa</taxon>
        <taxon>Spiralia</taxon>
        <taxon>Gnathifera</taxon>
        <taxon>Rotifera</taxon>
        <taxon>Eurotatoria</taxon>
        <taxon>Bdelloidea</taxon>
        <taxon>Adinetida</taxon>
        <taxon>Adinetidae</taxon>
        <taxon>Adineta</taxon>
    </lineage>
</organism>
<feature type="repeat" description="WD" evidence="1">
    <location>
        <begin position="463"/>
        <end position="505"/>
    </location>
</feature>
<dbReference type="SUPFAM" id="SSF50998">
    <property type="entry name" value="Quinoprotein alcohol dehydrogenase-like"/>
    <property type="match status" value="1"/>
</dbReference>
<evidence type="ECO:0000313" key="3">
    <source>
        <dbReference type="Proteomes" id="UP000663860"/>
    </source>
</evidence>
<dbReference type="InterPro" id="IPR001680">
    <property type="entry name" value="WD40_rpt"/>
</dbReference>
<sequence length="623" mass="70999">GLLYNSSDCEEYVLCCKYSPLGDVFAVGLGNGTIKVYSKSGQFQYALADNDTKTRRYPVTCLKFYANKEDLKSDHQKMIAATYTAGYVKVWHYPTQQCVYTFDEKDRQPLALDFNSNHTRLYVAGSDCKINCYDFQTKKLVSNLRASESRERMDGHKNRIHAIRAHPTMETIFLTGGWDETVHYWDERTTHSQKHFAGPHLCGDSLDIIAEHQVILTGSWRKNSTLQIWDFPTGQLIKDAFPYNATSMLYATKYCPKDYILCAGNDKNEAIIYDYTILQMVGGITDLENAVYCADTDVIDTRPKHLILGDFELANVVDCEEYVLCCKYSPLGDVFAVGLGNGTIKVYSKTGQFQYALADNDTKTRRYPVTCLKFYANKEDLKSDHQKMIAATYTAGYVKVWHYPTQQCVYTFDEKDRQPLALDFNSNHTRLYVAGSDCKINCYDFQTKKLVSNLRASESRERMDGHKNRIHAIRAHPTMETIFLTGGWDETVHYWDERTTHSQKHFAGPHLCGDSLDIIAEHQVILTGSWRKNSTLQIWDFPTGQLIKDAFPYNATSMLYATKYCPKDYILCAGNDKNEAIIYDYTILQMVGGITDLENAVYCADTDVSRPNMIVGSAKNIFI</sequence>
<dbReference type="Pfam" id="PF00400">
    <property type="entry name" value="WD40"/>
    <property type="match status" value="6"/>
</dbReference>
<dbReference type="InterPro" id="IPR015943">
    <property type="entry name" value="WD40/YVTN_repeat-like_dom_sf"/>
</dbReference>
<keyword evidence="1" id="KW-0853">WD repeat</keyword>